<reference evidence="12 13" key="1">
    <citation type="journal article" date="2015" name="Genome Announc.">
        <title>Expanding the biotechnology potential of lactobacilli through comparative genomics of 213 strains and associated genera.</title>
        <authorList>
            <person name="Sun Z."/>
            <person name="Harris H.M."/>
            <person name="McCann A."/>
            <person name="Guo C."/>
            <person name="Argimon S."/>
            <person name="Zhang W."/>
            <person name="Yang X."/>
            <person name="Jeffery I.B."/>
            <person name="Cooney J.C."/>
            <person name="Kagawa T.F."/>
            <person name="Liu W."/>
            <person name="Song Y."/>
            <person name="Salvetti E."/>
            <person name="Wrobel A."/>
            <person name="Rasinkangas P."/>
            <person name="Parkhill J."/>
            <person name="Rea M.C."/>
            <person name="O'Sullivan O."/>
            <person name="Ritari J."/>
            <person name="Douillard F.P."/>
            <person name="Paul Ross R."/>
            <person name="Yang R."/>
            <person name="Briner A.E."/>
            <person name="Felis G.E."/>
            <person name="de Vos W.M."/>
            <person name="Barrangou R."/>
            <person name="Klaenhammer T.R."/>
            <person name="Caufield P.W."/>
            <person name="Cui Y."/>
            <person name="Zhang H."/>
            <person name="O'Toole P.W."/>
        </authorList>
    </citation>
    <scope>NUCLEOTIDE SEQUENCE [LARGE SCALE GENOMIC DNA]</scope>
    <source>
        <strain evidence="12 13">DSM 18390</strain>
    </source>
</reference>
<dbReference type="InterPro" id="IPR027417">
    <property type="entry name" value="P-loop_NTPase"/>
</dbReference>
<feature type="domain" description="ABC transporter" evidence="10">
    <location>
        <begin position="351"/>
        <end position="588"/>
    </location>
</feature>
<evidence type="ECO:0000259" key="10">
    <source>
        <dbReference type="PROSITE" id="PS50893"/>
    </source>
</evidence>
<evidence type="ECO:0000256" key="4">
    <source>
        <dbReference type="ARBA" id="ARBA00022692"/>
    </source>
</evidence>
<feature type="transmembrane region" description="Helical" evidence="9">
    <location>
        <begin position="146"/>
        <end position="166"/>
    </location>
</feature>
<sequence length="596" mass="66337">MFIISKFPNQTGIERSRNLAKIAKGRISYIAVLGAVFFMAIQVVATLNLPSLTSDIVNNGVATGDIGYIWKVGFKMVGFSLISILAAICNVFLASTTSQTLGKNLRSDIYRKVINFSNDEYDQIETSSLITRTTNDVVQIQNVGIIMLRMMLMAPIMLIGASFLAYTKDHQLTTVFLIVLPVMALFIGFLLYFAVPMFRAMQTKTDKINRIFREGLTGVRVIRAFRQDQFEQDRFEDANKDYTQNAINVNVLMALAFPVMTMIMSGTNIAIIWFGAKLIGAQSMQVGNLIAFMTYAMQILMSFMMLSMVFIFIPRAQASAKRIQEVLNLHSTLKVKENPATFNPDAPTHSLKFDHVTYRYRNAEMPALTDIDFEAHSGQTVAIIGGTGSGKTSLINLIPRFYDVESGKVELDGINVNDMALDKLHEAVSLVPQKATLFTGTLRDNMKYGKDDATDDEIWHALDIARARDFVEADPAGLDLHVEQGGGNFSGGQRQRLAIARALVKQSAVYIFDDSFSALDFKTDAELRAELRQDAHIQQSITVIVAQRIATVADADLILVLDNGKLVGKGTHDELRKTNKVYQEIINSQIRKEDDK</sequence>
<dbReference type="GO" id="GO:0005886">
    <property type="term" value="C:plasma membrane"/>
    <property type="evidence" value="ECO:0007669"/>
    <property type="project" value="UniProtKB-SubCell"/>
</dbReference>
<name>A0A0R1YYV6_9LACO</name>
<dbReference type="InterPro" id="IPR039421">
    <property type="entry name" value="Type_1_exporter"/>
</dbReference>
<dbReference type="InterPro" id="IPR036640">
    <property type="entry name" value="ABC1_TM_sf"/>
</dbReference>
<evidence type="ECO:0000256" key="3">
    <source>
        <dbReference type="ARBA" id="ARBA00022475"/>
    </source>
</evidence>
<evidence type="ECO:0000313" key="13">
    <source>
        <dbReference type="Proteomes" id="UP000051010"/>
    </source>
</evidence>
<dbReference type="PROSITE" id="PS00211">
    <property type="entry name" value="ABC_TRANSPORTER_1"/>
    <property type="match status" value="1"/>
</dbReference>
<feature type="transmembrane region" description="Helical" evidence="9">
    <location>
        <begin position="249"/>
        <end position="276"/>
    </location>
</feature>
<organism evidence="12 13">
    <name type="scientific">Lentilactobacillus parafarraginis DSM 18390 = JCM 14109</name>
    <dbReference type="NCBI Taxonomy" id="1423786"/>
    <lineage>
        <taxon>Bacteria</taxon>
        <taxon>Bacillati</taxon>
        <taxon>Bacillota</taxon>
        <taxon>Bacilli</taxon>
        <taxon>Lactobacillales</taxon>
        <taxon>Lactobacillaceae</taxon>
        <taxon>Lentilactobacillus</taxon>
    </lineage>
</organism>
<dbReference type="InterPro" id="IPR017871">
    <property type="entry name" value="ABC_transporter-like_CS"/>
</dbReference>
<evidence type="ECO:0000256" key="1">
    <source>
        <dbReference type="ARBA" id="ARBA00004651"/>
    </source>
</evidence>
<evidence type="ECO:0000256" key="8">
    <source>
        <dbReference type="ARBA" id="ARBA00023136"/>
    </source>
</evidence>
<evidence type="ECO:0000256" key="2">
    <source>
        <dbReference type="ARBA" id="ARBA00022448"/>
    </source>
</evidence>
<dbReference type="SUPFAM" id="SSF52540">
    <property type="entry name" value="P-loop containing nucleoside triphosphate hydrolases"/>
    <property type="match status" value="1"/>
</dbReference>
<gene>
    <name evidence="12" type="ORF">FD47_GL001055</name>
</gene>
<keyword evidence="3" id="KW-1003">Cell membrane</keyword>
<dbReference type="SMART" id="SM00382">
    <property type="entry name" value="AAA"/>
    <property type="match status" value="1"/>
</dbReference>
<dbReference type="InterPro" id="IPR003439">
    <property type="entry name" value="ABC_transporter-like_ATP-bd"/>
</dbReference>
<evidence type="ECO:0000259" key="11">
    <source>
        <dbReference type="PROSITE" id="PS50929"/>
    </source>
</evidence>
<keyword evidence="8 9" id="KW-0472">Membrane</keyword>
<evidence type="ECO:0000256" key="9">
    <source>
        <dbReference type="SAM" id="Phobius"/>
    </source>
</evidence>
<evidence type="ECO:0000313" key="12">
    <source>
        <dbReference type="EMBL" id="KRM44019.1"/>
    </source>
</evidence>
<feature type="transmembrane region" description="Helical" evidence="9">
    <location>
        <begin position="288"/>
        <end position="313"/>
    </location>
</feature>
<keyword evidence="6 12" id="KW-0067">ATP-binding</keyword>
<dbReference type="InterPro" id="IPR011527">
    <property type="entry name" value="ABC1_TM_dom"/>
</dbReference>
<dbReference type="EMBL" id="AZFZ01000022">
    <property type="protein sequence ID" value="KRM44019.1"/>
    <property type="molecule type" value="Genomic_DNA"/>
</dbReference>
<dbReference type="GO" id="GO:0016887">
    <property type="term" value="F:ATP hydrolysis activity"/>
    <property type="evidence" value="ECO:0007669"/>
    <property type="project" value="InterPro"/>
</dbReference>
<dbReference type="CDD" id="cd18548">
    <property type="entry name" value="ABC_6TM_Tm287_like"/>
    <property type="match status" value="1"/>
</dbReference>
<dbReference type="PATRIC" id="fig|1423786.4.peg.1121"/>
<dbReference type="GO" id="GO:0015421">
    <property type="term" value="F:ABC-type oligopeptide transporter activity"/>
    <property type="evidence" value="ECO:0007669"/>
    <property type="project" value="TreeGrafter"/>
</dbReference>
<evidence type="ECO:0000256" key="7">
    <source>
        <dbReference type="ARBA" id="ARBA00022989"/>
    </source>
</evidence>
<comment type="caution">
    <text evidence="12">The sequence shown here is derived from an EMBL/GenBank/DDBJ whole genome shotgun (WGS) entry which is preliminary data.</text>
</comment>
<dbReference type="SUPFAM" id="SSF90123">
    <property type="entry name" value="ABC transporter transmembrane region"/>
    <property type="match status" value="1"/>
</dbReference>
<feature type="transmembrane region" description="Helical" evidence="9">
    <location>
        <begin position="172"/>
        <end position="195"/>
    </location>
</feature>
<dbReference type="Proteomes" id="UP000051010">
    <property type="component" value="Unassembled WGS sequence"/>
</dbReference>
<dbReference type="PROSITE" id="PS50893">
    <property type="entry name" value="ABC_TRANSPORTER_2"/>
    <property type="match status" value="1"/>
</dbReference>
<feature type="domain" description="ABC transmembrane type-1" evidence="11">
    <location>
        <begin position="33"/>
        <end position="315"/>
    </location>
</feature>
<keyword evidence="5" id="KW-0547">Nucleotide-binding</keyword>
<dbReference type="PROSITE" id="PS50929">
    <property type="entry name" value="ABC_TM1F"/>
    <property type="match status" value="1"/>
</dbReference>
<evidence type="ECO:0000256" key="6">
    <source>
        <dbReference type="ARBA" id="ARBA00022840"/>
    </source>
</evidence>
<accession>A0A0R1YYV6</accession>
<dbReference type="PANTHER" id="PTHR43394">
    <property type="entry name" value="ATP-DEPENDENT PERMEASE MDL1, MITOCHONDRIAL"/>
    <property type="match status" value="1"/>
</dbReference>
<dbReference type="Gene3D" id="3.40.50.300">
    <property type="entry name" value="P-loop containing nucleotide triphosphate hydrolases"/>
    <property type="match status" value="1"/>
</dbReference>
<evidence type="ECO:0000256" key="5">
    <source>
        <dbReference type="ARBA" id="ARBA00022741"/>
    </source>
</evidence>
<dbReference type="GO" id="GO:0005524">
    <property type="term" value="F:ATP binding"/>
    <property type="evidence" value="ECO:0007669"/>
    <property type="project" value="UniProtKB-KW"/>
</dbReference>
<keyword evidence="7 9" id="KW-1133">Transmembrane helix</keyword>
<dbReference type="Pfam" id="PF00005">
    <property type="entry name" value="ABC_tran"/>
    <property type="match status" value="1"/>
</dbReference>
<dbReference type="Pfam" id="PF00664">
    <property type="entry name" value="ABC_membrane"/>
    <property type="match status" value="1"/>
</dbReference>
<dbReference type="InterPro" id="IPR003593">
    <property type="entry name" value="AAA+_ATPase"/>
</dbReference>
<dbReference type="Gene3D" id="1.20.1560.10">
    <property type="entry name" value="ABC transporter type 1, transmembrane domain"/>
    <property type="match status" value="1"/>
</dbReference>
<protein>
    <submittedName>
        <fullName evidence="12">ABC transporter, ATP-binding protein</fullName>
    </submittedName>
</protein>
<dbReference type="PANTHER" id="PTHR43394:SF1">
    <property type="entry name" value="ATP-BINDING CASSETTE SUB-FAMILY B MEMBER 10, MITOCHONDRIAL"/>
    <property type="match status" value="1"/>
</dbReference>
<dbReference type="AlphaFoldDB" id="A0A0R1YYV6"/>
<dbReference type="FunFam" id="3.40.50.300:FF:000854">
    <property type="entry name" value="Multidrug ABC transporter ATP-binding protein"/>
    <property type="match status" value="1"/>
</dbReference>
<comment type="subcellular location">
    <subcellularLocation>
        <location evidence="1">Cell membrane</location>
        <topology evidence="1">Multi-pass membrane protein</topology>
    </subcellularLocation>
</comment>
<feature type="transmembrane region" description="Helical" evidence="9">
    <location>
        <begin position="68"/>
        <end position="93"/>
    </location>
</feature>
<keyword evidence="4 9" id="KW-0812">Transmembrane</keyword>
<feature type="transmembrane region" description="Helical" evidence="9">
    <location>
        <begin position="27"/>
        <end position="48"/>
    </location>
</feature>
<proteinExistence type="predicted"/>
<keyword evidence="2" id="KW-0813">Transport</keyword>